<feature type="region of interest" description="Disordered" evidence="1">
    <location>
        <begin position="319"/>
        <end position="339"/>
    </location>
</feature>
<dbReference type="Proteomes" id="UP001152087">
    <property type="component" value="Unassembled WGS sequence"/>
</dbReference>
<keyword evidence="3" id="KW-1185">Reference proteome</keyword>
<proteinExistence type="predicted"/>
<dbReference type="AlphaFoldDB" id="A0A9W8UWD6"/>
<feature type="compositionally biased region" description="Basic residues" evidence="1">
    <location>
        <begin position="114"/>
        <end position="129"/>
    </location>
</feature>
<reference evidence="2" key="1">
    <citation type="submission" date="2022-09" db="EMBL/GenBank/DDBJ databases">
        <title>Fusarium specimens isolated from Avocado Roots.</title>
        <authorList>
            <person name="Stajich J."/>
            <person name="Roper C."/>
            <person name="Heimlech-Rivalta G."/>
        </authorList>
    </citation>
    <scope>NUCLEOTIDE SEQUENCE</scope>
    <source>
        <strain evidence="2">A02</strain>
    </source>
</reference>
<dbReference type="OrthoDB" id="4772970at2759"/>
<feature type="compositionally biased region" description="Low complexity" evidence="1">
    <location>
        <begin position="86"/>
        <end position="97"/>
    </location>
</feature>
<comment type="caution">
    <text evidence="2">The sequence shown here is derived from an EMBL/GenBank/DDBJ whole genome shotgun (WGS) entry which is preliminary data.</text>
</comment>
<sequence length="467" mass="52697">MALTHDPNNPYDLENVSHGLMQLASATGVGFEPELRRVSVDTNQANWQRDVTESANMVENHESRLPSELDAPINYSYQPPLSASSFSMSESLSDFPSTSRTHEHLERGSESRRLQPRTRRHKTGNRPPRRNNASRPHRMPQPRQKYACPLYLQNREKHKRCKNCVLTTWTRVLQHLKRTHLAKEDHCPTCRRSFSSETLKNEHIRLGNCQLVNIAHSGVFLKEDYDNLKYIRQNSDKEKWKEAWRRLFRGLPTPSPFHESDAEIITRTGRSACIKALRKAAQGHGDLSALADELLGDLTHMLVPAARGDNINTTAPVVSQAADPAHHRHACSPGRPLDQAKQFTRGTAHLRDLPEANPLMVPLQVPPDTPLPSQEQSFAQPPQIPPDLHGAEQFGPEAPQSWLSMHSMASQFLQHMLNALDLSLPPSSFATPTNLHNNAYNYGTSFLSDKEMISGEWTFGQDEAEEN</sequence>
<evidence type="ECO:0000313" key="2">
    <source>
        <dbReference type="EMBL" id="KAJ4178880.1"/>
    </source>
</evidence>
<accession>A0A9W8UWD6</accession>
<feature type="region of interest" description="Disordered" evidence="1">
    <location>
        <begin position="359"/>
        <end position="382"/>
    </location>
</feature>
<organism evidence="2 3">
    <name type="scientific">Fusarium falciforme</name>
    <dbReference type="NCBI Taxonomy" id="195108"/>
    <lineage>
        <taxon>Eukaryota</taxon>
        <taxon>Fungi</taxon>
        <taxon>Dikarya</taxon>
        <taxon>Ascomycota</taxon>
        <taxon>Pezizomycotina</taxon>
        <taxon>Sordariomycetes</taxon>
        <taxon>Hypocreomycetidae</taxon>
        <taxon>Hypocreales</taxon>
        <taxon>Nectriaceae</taxon>
        <taxon>Fusarium</taxon>
        <taxon>Fusarium solani species complex</taxon>
    </lineage>
</organism>
<name>A0A9W8UWD6_9HYPO</name>
<evidence type="ECO:0000256" key="1">
    <source>
        <dbReference type="SAM" id="MobiDB-lite"/>
    </source>
</evidence>
<gene>
    <name evidence="2" type="ORF">NW755_012902</name>
</gene>
<evidence type="ECO:0000313" key="3">
    <source>
        <dbReference type="Proteomes" id="UP001152087"/>
    </source>
</evidence>
<feature type="compositionally biased region" description="Polar residues" evidence="1">
    <location>
        <begin position="371"/>
        <end position="380"/>
    </location>
</feature>
<protein>
    <submittedName>
        <fullName evidence="2">Uncharacterized protein</fullName>
    </submittedName>
</protein>
<dbReference type="EMBL" id="JAOQAV010000066">
    <property type="protein sequence ID" value="KAJ4178880.1"/>
    <property type="molecule type" value="Genomic_DNA"/>
</dbReference>
<feature type="region of interest" description="Disordered" evidence="1">
    <location>
        <begin position="86"/>
        <end position="143"/>
    </location>
</feature>
<feature type="compositionally biased region" description="Basic and acidic residues" evidence="1">
    <location>
        <begin position="100"/>
        <end position="113"/>
    </location>
</feature>